<evidence type="ECO:0000256" key="1">
    <source>
        <dbReference type="ARBA" id="ARBA00004496"/>
    </source>
</evidence>
<feature type="region of interest" description="Disordered" evidence="5">
    <location>
        <begin position="1"/>
        <end position="47"/>
    </location>
</feature>
<proteinExistence type="inferred from homology"/>
<accession>A0A4R6RJV0</accession>
<comment type="subcellular location">
    <subcellularLocation>
        <location evidence="1">Cytoplasm</location>
    </subcellularLocation>
</comment>
<keyword evidence="4" id="KW-0963">Cytoplasm</keyword>
<dbReference type="GO" id="GO:0005737">
    <property type="term" value="C:cytoplasm"/>
    <property type="evidence" value="ECO:0007669"/>
    <property type="project" value="UniProtKB-SubCell"/>
</dbReference>
<dbReference type="InterPro" id="IPR053924">
    <property type="entry name" value="RecX_HTH_2nd"/>
</dbReference>
<dbReference type="Pfam" id="PF02631">
    <property type="entry name" value="RecX_HTH2"/>
    <property type="match status" value="1"/>
</dbReference>
<feature type="compositionally biased region" description="Polar residues" evidence="5">
    <location>
        <begin position="1"/>
        <end position="17"/>
    </location>
</feature>
<keyword evidence="8" id="KW-1185">Reference proteome</keyword>
<evidence type="ECO:0000313" key="8">
    <source>
        <dbReference type="Proteomes" id="UP000294547"/>
    </source>
</evidence>
<name>A0A4R6RJV0_9HYPH</name>
<evidence type="ECO:0000259" key="6">
    <source>
        <dbReference type="Pfam" id="PF02631"/>
    </source>
</evidence>
<gene>
    <name evidence="7" type="ORF">EDD54_0605</name>
</gene>
<evidence type="ECO:0000256" key="2">
    <source>
        <dbReference type="ARBA" id="ARBA00009695"/>
    </source>
</evidence>
<dbReference type="EMBL" id="SNXY01000006">
    <property type="protein sequence ID" value="TDP86724.1"/>
    <property type="molecule type" value="Genomic_DNA"/>
</dbReference>
<dbReference type="Proteomes" id="UP000294547">
    <property type="component" value="Unassembled WGS sequence"/>
</dbReference>
<comment type="similarity">
    <text evidence="2">Belongs to the RecX family.</text>
</comment>
<evidence type="ECO:0000256" key="4">
    <source>
        <dbReference type="ARBA" id="ARBA00022490"/>
    </source>
</evidence>
<evidence type="ECO:0000256" key="5">
    <source>
        <dbReference type="SAM" id="MobiDB-lite"/>
    </source>
</evidence>
<reference evidence="7 8" key="1">
    <citation type="submission" date="2019-03" db="EMBL/GenBank/DDBJ databases">
        <title>Genomic Encyclopedia of Type Strains, Phase IV (KMG-IV): sequencing the most valuable type-strain genomes for metagenomic binning, comparative biology and taxonomic classification.</title>
        <authorList>
            <person name="Goeker M."/>
        </authorList>
    </citation>
    <scope>NUCLEOTIDE SEQUENCE [LARGE SCALE GENOMIC DNA]</scope>
    <source>
        <strain evidence="7 8">DSM 102969</strain>
    </source>
</reference>
<dbReference type="RefSeq" id="WP_165644319.1">
    <property type="nucleotide sequence ID" value="NZ_BSPM01000008.1"/>
</dbReference>
<organism evidence="7 8">
    <name type="scientific">Oharaeibacter diazotrophicus</name>
    <dbReference type="NCBI Taxonomy" id="1920512"/>
    <lineage>
        <taxon>Bacteria</taxon>
        <taxon>Pseudomonadati</taxon>
        <taxon>Pseudomonadota</taxon>
        <taxon>Alphaproteobacteria</taxon>
        <taxon>Hyphomicrobiales</taxon>
        <taxon>Pleomorphomonadaceae</taxon>
        <taxon>Oharaeibacter</taxon>
    </lineage>
</organism>
<sequence>MSRNDVSVLFSSESSGQGARRGFHGSDMAESAEDDGEEGAVRAVDGSRKGTRLRRAALAHLERYAASEGDLRRVLTRRLDRWARLDAAEAERAEGRASDRRNAEERAEAARLVDGVVAHCAALGLVDDRAFAGTKVAVAGRKGHSRRRTAATLAARGVDAEVAAAAITDGGSDELVLAAVFARRRRLGPFRLRPAADPVAADRRDLAALCRAGHPPSLARRVLALDRAAAEALAAGEGGETEV</sequence>
<evidence type="ECO:0000313" key="7">
    <source>
        <dbReference type="EMBL" id="TDP86724.1"/>
    </source>
</evidence>
<dbReference type="AlphaFoldDB" id="A0A4R6RJV0"/>
<feature type="domain" description="RecX second three-helical" evidence="6">
    <location>
        <begin position="127"/>
        <end position="166"/>
    </location>
</feature>
<protein>
    <recommendedName>
        <fullName evidence="3">Regulatory protein RecX</fullName>
    </recommendedName>
</protein>
<comment type="caution">
    <text evidence="7">The sequence shown here is derived from an EMBL/GenBank/DDBJ whole genome shotgun (WGS) entry which is preliminary data.</text>
</comment>
<evidence type="ECO:0000256" key="3">
    <source>
        <dbReference type="ARBA" id="ARBA00018111"/>
    </source>
</evidence>